<sequence>MIATSKMIISHQKLHLLNQQGYHTNYPNPSLYCQDIFDLFLTLNQFGNLIKKIIDEQILIVNRKSFQSGYIWIQLNQLQKKLKHLQILCQNRYSGFMYLQCIRFCYRFSIIVCVLLNSGDWMYNYKFRRVAKQSFCYEIGYDIFYMIMGGRSYFKLDHFIFCFNRAESIRQFSFGQINKNPSKLFKERKNSQYIQGFNIPQSGYSIM</sequence>
<gene>
    <name evidence="1" type="ORF">PSON_ATCC_30995.1.T0360347</name>
</gene>
<comment type="caution">
    <text evidence="1">The sequence shown here is derived from an EMBL/GenBank/DDBJ whole genome shotgun (WGS) entry which is preliminary data.</text>
</comment>
<accession>A0A8S1MLX2</accession>
<proteinExistence type="predicted"/>
<name>A0A8S1MLX2_9CILI</name>
<protein>
    <submittedName>
        <fullName evidence="1">Uncharacterized protein</fullName>
    </submittedName>
</protein>
<dbReference type="EMBL" id="CAJJDN010000036">
    <property type="protein sequence ID" value="CAD8077825.1"/>
    <property type="molecule type" value="Genomic_DNA"/>
</dbReference>
<keyword evidence="2" id="KW-1185">Reference proteome</keyword>
<reference evidence="1" key="1">
    <citation type="submission" date="2021-01" db="EMBL/GenBank/DDBJ databases">
        <authorList>
            <consortium name="Genoscope - CEA"/>
            <person name="William W."/>
        </authorList>
    </citation>
    <scope>NUCLEOTIDE SEQUENCE</scope>
</reference>
<evidence type="ECO:0000313" key="1">
    <source>
        <dbReference type="EMBL" id="CAD8077825.1"/>
    </source>
</evidence>
<dbReference type="Proteomes" id="UP000692954">
    <property type="component" value="Unassembled WGS sequence"/>
</dbReference>
<evidence type="ECO:0000313" key="2">
    <source>
        <dbReference type="Proteomes" id="UP000692954"/>
    </source>
</evidence>
<dbReference type="AlphaFoldDB" id="A0A8S1MLX2"/>
<organism evidence="1 2">
    <name type="scientific">Paramecium sonneborni</name>
    <dbReference type="NCBI Taxonomy" id="65129"/>
    <lineage>
        <taxon>Eukaryota</taxon>
        <taxon>Sar</taxon>
        <taxon>Alveolata</taxon>
        <taxon>Ciliophora</taxon>
        <taxon>Intramacronucleata</taxon>
        <taxon>Oligohymenophorea</taxon>
        <taxon>Peniculida</taxon>
        <taxon>Parameciidae</taxon>
        <taxon>Paramecium</taxon>
    </lineage>
</organism>